<reference evidence="6 7" key="1">
    <citation type="submission" date="2016-10" db="EMBL/GenBank/DDBJ databases">
        <authorList>
            <person name="de Groot N.N."/>
        </authorList>
    </citation>
    <scope>NUCLEOTIDE SEQUENCE [LARGE SCALE GENOMIC DNA]</scope>
    <source>
        <strain evidence="6 7">DSM 24677</strain>
    </source>
</reference>
<dbReference type="Proteomes" id="UP000199026">
    <property type="component" value="Unassembled WGS sequence"/>
</dbReference>
<dbReference type="GO" id="GO:0016853">
    <property type="term" value="F:isomerase activity"/>
    <property type="evidence" value="ECO:0007669"/>
    <property type="project" value="UniProtKB-KW"/>
</dbReference>
<dbReference type="AlphaFoldDB" id="A0A1H3HQN8"/>
<dbReference type="InterPro" id="IPR013766">
    <property type="entry name" value="Thioredoxin_domain"/>
</dbReference>
<dbReference type="PANTHER" id="PTHR42852">
    <property type="entry name" value="THIOL:DISULFIDE INTERCHANGE PROTEIN DSBE"/>
    <property type="match status" value="1"/>
</dbReference>
<evidence type="ECO:0000259" key="5">
    <source>
        <dbReference type="PROSITE" id="PS51352"/>
    </source>
</evidence>
<keyword evidence="7" id="KW-1185">Reference proteome</keyword>
<dbReference type="Pfam" id="PF08534">
    <property type="entry name" value="Redoxin"/>
    <property type="match status" value="1"/>
</dbReference>
<dbReference type="GO" id="GO:0030313">
    <property type="term" value="C:cell envelope"/>
    <property type="evidence" value="ECO:0007669"/>
    <property type="project" value="UniProtKB-SubCell"/>
</dbReference>
<dbReference type="InterPro" id="IPR013740">
    <property type="entry name" value="Redoxin"/>
</dbReference>
<comment type="subcellular location">
    <subcellularLocation>
        <location evidence="1">Cell envelope</location>
    </subcellularLocation>
</comment>
<dbReference type="PROSITE" id="PS51352">
    <property type="entry name" value="THIOREDOXIN_2"/>
    <property type="match status" value="1"/>
</dbReference>
<evidence type="ECO:0000256" key="2">
    <source>
        <dbReference type="ARBA" id="ARBA00022748"/>
    </source>
</evidence>
<dbReference type="PANTHER" id="PTHR42852:SF13">
    <property type="entry name" value="PROTEIN DIPZ"/>
    <property type="match status" value="1"/>
</dbReference>
<dbReference type="GO" id="GO:0017004">
    <property type="term" value="P:cytochrome complex assembly"/>
    <property type="evidence" value="ECO:0007669"/>
    <property type="project" value="UniProtKB-KW"/>
</dbReference>
<protein>
    <submittedName>
        <fullName evidence="6">Thiol-disulfide isomerase or thioredoxin</fullName>
    </submittedName>
</protein>
<feature type="chain" id="PRO_5011507551" evidence="4">
    <location>
        <begin position="25"/>
        <end position="200"/>
    </location>
</feature>
<name>A0A1H3HQN8_9RHOB</name>
<dbReference type="EMBL" id="FNPR01000001">
    <property type="protein sequence ID" value="SDY17787.1"/>
    <property type="molecule type" value="Genomic_DNA"/>
</dbReference>
<dbReference type="InterPro" id="IPR036249">
    <property type="entry name" value="Thioredoxin-like_sf"/>
</dbReference>
<evidence type="ECO:0000256" key="3">
    <source>
        <dbReference type="ARBA" id="ARBA00023284"/>
    </source>
</evidence>
<dbReference type="InterPro" id="IPR050553">
    <property type="entry name" value="Thioredoxin_ResA/DsbE_sf"/>
</dbReference>
<accession>A0A1H3HQN8</accession>
<evidence type="ECO:0000313" key="7">
    <source>
        <dbReference type="Proteomes" id="UP000199026"/>
    </source>
</evidence>
<dbReference type="InterPro" id="IPR017937">
    <property type="entry name" value="Thioredoxin_CS"/>
</dbReference>
<dbReference type="Gene3D" id="3.40.30.10">
    <property type="entry name" value="Glutaredoxin"/>
    <property type="match status" value="1"/>
</dbReference>
<evidence type="ECO:0000313" key="6">
    <source>
        <dbReference type="EMBL" id="SDY17787.1"/>
    </source>
</evidence>
<dbReference type="CDD" id="cd02966">
    <property type="entry name" value="TlpA_like_family"/>
    <property type="match status" value="1"/>
</dbReference>
<keyword evidence="6" id="KW-0413">Isomerase</keyword>
<dbReference type="SUPFAM" id="SSF52833">
    <property type="entry name" value="Thioredoxin-like"/>
    <property type="match status" value="1"/>
</dbReference>
<organism evidence="6 7">
    <name type="scientific">Lentibacter algarum</name>
    <dbReference type="NCBI Taxonomy" id="576131"/>
    <lineage>
        <taxon>Bacteria</taxon>
        <taxon>Pseudomonadati</taxon>
        <taxon>Pseudomonadota</taxon>
        <taxon>Alphaproteobacteria</taxon>
        <taxon>Rhodobacterales</taxon>
        <taxon>Roseobacteraceae</taxon>
        <taxon>Lentibacter</taxon>
    </lineage>
</organism>
<sequence length="200" mass="20837">MSRSKLVYTALAAIAIIAALFAFAPTNAVTGGISQATRTAVQSLQTGDMKKLVVHPSPQAVATAPYATATGDTATLAAHKGKVVLLNFWATWCAPCRKEMPMLSELQTELGGSDFEVITIATGKNDPAAMARFFAEIGISNLPLHTDANSAVAREMGVLGLPATVLIARDGTEVARLLGDADWASDSAKNILKALIAAKD</sequence>
<dbReference type="PROSITE" id="PS00194">
    <property type="entry name" value="THIOREDOXIN_1"/>
    <property type="match status" value="1"/>
</dbReference>
<evidence type="ECO:0000256" key="4">
    <source>
        <dbReference type="SAM" id="SignalP"/>
    </source>
</evidence>
<keyword evidence="3" id="KW-0676">Redox-active center</keyword>
<feature type="signal peptide" evidence="4">
    <location>
        <begin position="1"/>
        <end position="24"/>
    </location>
</feature>
<dbReference type="STRING" id="576131.SAMN05444486_101601"/>
<keyword evidence="2" id="KW-0201">Cytochrome c-type biogenesis</keyword>
<proteinExistence type="predicted"/>
<feature type="domain" description="Thioredoxin" evidence="5">
    <location>
        <begin position="58"/>
        <end position="197"/>
    </location>
</feature>
<evidence type="ECO:0000256" key="1">
    <source>
        <dbReference type="ARBA" id="ARBA00004196"/>
    </source>
</evidence>
<gene>
    <name evidence="6" type="ORF">SAMN05444486_101601</name>
</gene>
<keyword evidence="4" id="KW-0732">Signal</keyword>
<dbReference type="GO" id="GO:0015036">
    <property type="term" value="F:disulfide oxidoreductase activity"/>
    <property type="evidence" value="ECO:0007669"/>
    <property type="project" value="UniProtKB-ARBA"/>
</dbReference>